<keyword evidence="3" id="KW-0407">Ion channel</keyword>
<keyword evidence="4" id="KW-0812">Transmembrane</keyword>
<sequence length="253" mass="29687">MHIHFTEINQTFNIYRLSCRPYKGIVFKVFASGTVFYVGKVVLCIDFIIFCLRLMIIIVRRMMMDLFFFMFLLSIWVLAYGVAKQGILIHNEDKLNWIIRGAVYEPYLIIFGSVPTNIDNTQFDVGSCSVNGSDPLKPKCPVLNDENMPAFPEWLTIIMLCVYLLFANILLLNLLIAIFNYTFQEVQENTDTIWKFQRYELIKEYHSRPTLPPPFILLSHLILFIRGVLLRYPPQRHKHFSEPKRLLQKTHAS</sequence>
<reference evidence="5" key="1">
    <citation type="submission" date="2025-08" db="UniProtKB">
        <authorList>
            <consortium name="Ensembl"/>
        </authorList>
    </citation>
    <scope>IDENTIFICATION</scope>
</reference>
<evidence type="ECO:0000256" key="4">
    <source>
        <dbReference type="SAM" id="Phobius"/>
    </source>
</evidence>
<proteinExistence type="predicted"/>
<accession>A0A673J769</accession>
<keyword evidence="4" id="KW-1133">Transmembrane helix</keyword>
<evidence type="ECO:0000256" key="3">
    <source>
        <dbReference type="ARBA" id="ARBA00023303"/>
    </source>
</evidence>
<dbReference type="GO" id="GO:0099604">
    <property type="term" value="F:ligand-gated calcium channel activity"/>
    <property type="evidence" value="ECO:0007669"/>
    <property type="project" value="TreeGrafter"/>
</dbReference>
<dbReference type="PRINTS" id="PR01097">
    <property type="entry name" value="TRNSRECEPTRP"/>
</dbReference>
<dbReference type="InterPro" id="IPR002153">
    <property type="entry name" value="TRPC_channel"/>
</dbReference>
<feature type="transmembrane region" description="Helical" evidence="4">
    <location>
        <begin position="37"/>
        <end position="59"/>
    </location>
</feature>
<dbReference type="AlphaFoldDB" id="A0A673J769"/>
<protein>
    <recommendedName>
        <fullName evidence="7">Ion transport domain-containing protein</fullName>
    </recommendedName>
</protein>
<reference evidence="5" key="2">
    <citation type="submission" date="2025-09" db="UniProtKB">
        <authorList>
            <consortium name="Ensembl"/>
        </authorList>
    </citation>
    <scope>IDENTIFICATION</scope>
</reference>
<evidence type="ECO:0000313" key="6">
    <source>
        <dbReference type="Proteomes" id="UP000472270"/>
    </source>
</evidence>
<feature type="transmembrane region" description="Helical" evidence="4">
    <location>
        <begin position="66"/>
        <end position="83"/>
    </location>
</feature>
<keyword evidence="4" id="KW-0472">Membrane</keyword>
<evidence type="ECO:0000256" key="1">
    <source>
        <dbReference type="ARBA" id="ARBA00022448"/>
    </source>
</evidence>
<keyword evidence="2" id="KW-0406">Ion transport</keyword>
<evidence type="ECO:0000313" key="5">
    <source>
        <dbReference type="Ensembl" id="ENSSRHP00000047400.1"/>
    </source>
</evidence>
<dbReference type="InterPro" id="IPR050927">
    <property type="entry name" value="TRPM"/>
</dbReference>
<dbReference type="GO" id="GO:0005886">
    <property type="term" value="C:plasma membrane"/>
    <property type="evidence" value="ECO:0007669"/>
    <property type="project" value="TreeGrafter"/>
</dbReference>
<name>A0A673J769_9TELE</name>
<dbReference type="PANTHER" id="PTHR13800">
    <property type="entry name" value="TRANSIENT RECEPTOR POTENTIAL CATION CHANNEL, SUBFAMILY M, MEMBER 6"/>
    <property type="match status" value="1"/>
</dbReference>
<dbReference type="PANTHER" id="PTHR13800:SF2">
    <property type="entry name" value="TRANSIENT RECEPTOR POTENTIAL CATION CHANNEL SUBFAMILY M MEMBER 2"/>
    <property type="match status" value="1"/>
</dbReference>
<organism evidence="5 6">
    <name type="scientific">Sinocyclocheilus rhinocerous</name>
    <dbReference type="NCBI Taxonomy" id="307959"/>
    <lineage>
        <taxon>Eukaryota</taxon>
        <taxon>Metazoa</taxon>
        <taxon>Chordata</taxon>
        <taxon>Craniata</taxon>
        <taxon>Vertebrata</taxon>
        <taxon>Euteleostomi</taxon>
        <taxon>Actinopterygii</taxon>
        <taxon>Neopterygii</taxon>
        <taxon>Teleostei</taxon>
        <taxon>Ostariophysi</taxon>
        <taxon>Cypriniformes</taxon>
        <taxon>Cyprinidae</taxon>
        <taxon>Cyprininae</taxon>
        <taxon>Sinocyclocheilus</taxon>
    </lineage>
</organism>
<evidence type="ECO:0000256" key="2">
    <source>
        <dbReference type="ARBA" id="ARBA00023065"/>
    </source>
</evidence>
<feature type="transmembrane region" description="Helical" evidence="4">
    <location>
        <begin position="154"/>
        <end position="179"/>
    </location>
</feature>
<keyword evidence="6" id="KW-1185">Reference proteome</keyword>
<dbReference type="Proteomes" id="UP000472270">
    <property type="component" value="Unassembled WGS sequence"/>
</dbReference>
<dbReference type="Ensembl" id="ENSSRHT00000048729.1">
    <property type="protein sequence ID" value="ENSSRHP00000047400.1"/>
    <property type="gene ID" value="ENSSRHG00000023904.1"/>
</dbReference>
<evidence type="ECO:0008006" key="7">
    <source>
        <dbReference type="Google" id="ProtNLM"/>
    </source>
</evidence>
<keyword evidence="1" id="KW-0813">Transport</keyword>